<evidence type="ECO:0000313" key="1">
    <source>
        <dbReference type="EMBL" id="OCT15967.1"/>
    </source>
</evidence>
<dbReference type="AlphaFoldDB" id="A0A1C1A5Z4"/>
<protein>
    <submittedName>
        <fullName evidence="1">Uncharacterized protein</fullName>
    </submittedName>
</protein>
<dbReference type="RefSeq" id="WP_065851470.1">
    <property type="nucleotide sequence ID" value="NZ_LYPC01000012.1"/>
</dbReference>
<dbReference type="Proteomes" id="UP000093309">
    <property type="component" value="Unassembled WGS sequence"/>
</dbReference>
<evidence type="ECO:0000313" key="2">
    <source>
        <dbReference type="Proteomes" id="UP000093309"/>
    </source>
</evidence>
<sequence length="107" mass="12535">MSITTKKKVPIKLKRKVEISLRDHDASAKVYVVIHGKLNPREVMVQAMLRLEEGLIYADEGCSQIIDSDFIEVYRRRNLHRRVEEDFIFLIDRAYAENYVVSAKIIK</sequence>
<dbReference type="OrthoDB" id="2622890at2"/>
<reference evidence="2" key="1">
    <citation type="submission" date="2016-05" db="EMBL/GenBank/DDBJ databases">
        <title>Paenibacillus oryzae. sp. nov., isolated from the rice root.</title>
        <authorList>
            <person name="Zhang J."/>
            <person name="Zhang X."/>
        </authorList>
    </citation>
    <scope>NUCLEOTIDE SEQUENCE [LARGE SCALE GENOMIC DNA]</scope>
    <source>
        <strain evidence="2">KCTC13222</strain>
    </source>
</reference>
<dbReference type="STRING" id="512399.A8709_10120"/>
<accession>A0A1C1A5Z4</accession>
<name>A0A1C1A5Z4_9BACL</name>
<organism evidence="1 2">
    <name type="scientific">Paenibacillus pectinilyticus</name>
    <dbReference type="NCBI Taxonomy" id="512399"/>
    <lineage>
        <taxon>Bacteria</taxon>
        <taxon>Bacillati</taxon>
        <taxon>Bacillota</taxon>
        <taxon>Bacilli</taxon>
        <taxon>Bacillales</taxon>
        <taxon>Paenibacillaceae</taxon>
        <taxon>Paenibacillus</taxon>
    </lineage>
</organism>
<gene>
    <name evidence="1" type="ORF">A8709_10120</name>
</gene>
<comment type="caution">
    <text evidence="1">The sequence shown here is derived from an EMBL/GenBank/DDBJ whole genome shotgun (WGS) entry which is preliminary data.</text>
</comment>
<keyword evidence="2" id="KW-1185">Reference proteome</keyword>
<dbReference type="EMBL" id="LYPC01000012">
    <property type="protein sequence ID" value="OCT15967.1"/>
    <property type="molecule type" value="Genomic_DNA"/>
</dbReference>
<proteinExistence type="predicted"/>